<proteinExistence type="predicted"/>
<comment type="caution">
    <text evidence="1">The sequence shown here is derived from an EMBL/GenBank/DDBJ whole genome shotgun (WGS) entry which is preliminary data.</text>
</comment>
<reference evidence="1" key="1">
    <citation type="journal article" date="2021" name="New Phytol.">
        <title>Evolutionary innovations through gain and loss of genes in the ectomycorrhizal Boletales.</title>
        <authorList>
            <person name="Wu G."/>
            <person name="Miyauchi S."/>
            <person name="Morin E."/>
            <person name="Kuo A."/>
            <person name="Drula E."/>
            <person name="Varga T."/>
            <person name="Kohler A."/>
            <person name="Feng B."/>
            <person name="Cao Y."/>
            <person name="Lipzen A."/>
            <person name="Daum C."/>
            <person name="Hundley H."/>
            <person name="Pangilinan J."/>
            <person name="Johnson J."/>
            <person name="Barry K."/>
            <person name="LaButti K."/>
            <person name="Ng V."/>
            <person name="Ahrendt S."/>
            <person name="Min B."/>
            <person name="Choi I.G."/>
            <person name="Park H."/>
            <person name="Plett J.M."/>
            <person name="Magnuson J."/>
            <person name="Spatafora J.W."/>
            <person name="Nagy L.G."/>
            <person name="Henrissat B."/>
            <person name="Grigoriev I.V."/>
            <person name="Yang Z.L."/>
            <person name="Xu J."/>
            <person name="Martin F.M."/>
        </authorList>
    </citation>
    <scope>NUCLEOTIDE SEQUENCE</scope>
    <source>
        <strain evidence="1">KKN 215</strain>
    </source>
</reference>
<protein>
    <submittedName>
        <fullName evidence="1">Uncharacterized protein</fullName>
    </submittedName>
</protein>
<sequence>MGFVFVFRVIYKVMVFAGCVWRLCSGSVIDLMHSVMYIACQGWRNRGNRVRVPQIHFFGQQSHSYDYSPGILQNIPLVCRGEKPLKYPRED</sequence>
<evidence type="ECO:0000313" key="2">
    <source>
        <dbReference type="Proteomes" id="UP000813824"/>
    </source>
</evidence>
<evidence type="ECO:0000313" key="1">
    <source>
        <dbReference type="EMBL" id="KAH8103933.1"/>
    </source>
</evidence>
<accession>A0A8K0UUM5</accession>
<dbReference type="EMBL" id="JAEVFJ010000006">
    <property type="protein sequence ID" value="KAH8103933.1"/>
    <property type="molecule type" value="Genomic_DNA"/>
</dbReference>
<dbReference type="AlphaFoldDB" id="A0A8K0UUM5"/>
<gene>
    <name evidence="1" type="ORF">BXZ70DRAFT_673767</name>
</gene>
<keyword evidence="2" id="KW-1185">Reference proteome</keyword>
<organism evidence="1 2">
    <name type="scientific">Cristinia sonorae</name>
    <dbReference type="NCBI Taxonomy" id="1940300"/>
    <lineage>
        <taxon>Eukaryota</taxon>
        <taxon>Fungi</taxon>
        <taxon>Dikarya</taxon>
        <taxon>Basidiomycota</taxon>
        <taxon>Agaricomycotina</taxon>
        <taxon>Agaricomycetes</taxon>
        <taxon>Agaricomycetidae</taxon>
        <taxon>Agaricales</taxon>
        <taxon>Pleurotineae</taxon>
        <taxon>Stephanosporaceae</taxon>
        <taxon>Cristinia</taxon>
    </lineage>
</organism>
<dbReference type="Proteomes" id="UP000813824">
    <property type="component" value="Unassembled WGS sequence"/>
</dbReference>
<name>A0A8K0UUM5_9AGAR</name>